<name>A0A556PC00_9BACI</name>
<sequence length="272" mass="29589">MVFLIMFMIGVTTAFIGSIAGLGGGVIFVPTMLFLAQVSSEFSWATPQNIVGISLVVMVFTGLSSALAFMRRKRVDIVSGSLFLAGNLPGALLGVYLNQYIQSGLFELLLGFLMLVIVGLFFIKKYLPQRQYDENHEKKTHIHRKFLIAGYEVKYSFSVIVGVLIGFTVGMLSGLFGIGGGSLMVPAMILLFGMPAHIAAPTSMFMIFFSSLLSSTAHIVSGHIIWTYALAAIPGSYLGGVLGARVNQHLRSETIEWILRIIMTIVGIRLII</sequence>
<feature type="transmembrane region" description="Helical" evidence="6">
    <location>
        <begin position="77"/>
        <end position="97"/>
    </location>
</feature>
<dbReference type="PANTHER" id="PTHR43701">
    <property type="entry name" value="MEMBRANE TRANSPORTER PROTEIN MJ0441-RELATED"/>
    <property type="match status" value="1"/>
</dbReference>
<gene>
    <name evidence="7" type="ORF">FPQ13_10585</name>
</gene>
<keyword evidence="5 6" id="KW-0472">Membrane</keyword>
<evidence type="ECO:0000256" key="5">
    <source>
        <dbReference type="ARBA" id="ARBA00023136"/>
    </source>
</evidence>
<keyword evidence="8" id="KW-1185">Reference proteome</keyword>
<feature type="transmembrane region" description="Helical" evidence="6">
    <location>
        <begin position="103"/>
        <end position="123"/>
    </location>
</feature>
<organism evidence="7 8">
    <name type="scientific">Allobacillus salarius</name>
    <dbReference type="NCBI Taxonomy" id="1955272"/>
    <lineage>
        <taxon>Bacteria</taxon>
        <taxon>Bacillati</taxon>
        <taxon>Bacillota</taxon>
        <taxon>Bacilli</taxon>
        <taxon>Bacillales</taxon>
        <taxon>Bacillaceae</taxon>
        <taxon>Allobacillus</taxon>
    </lineage>
</organism>
<evidence type="ECO:0000313" key="7">
    <source>
        <dbReference type="EMBL" id="TSJ61906.1"/>
    </source>
</evidence>
<keyword evidence="6" id="KW-1003">Cell membrane</keyword>
<dbReference type="Proteomes" id="UP000316425">
    <property type="component" value="Unassembled WGS sequence"/>
</dbReference>
<evidence type="ECO:0000256" key="3">
    <source>
        <dbReference type="ARBA" id="ARBA00022692"/>
    </source>
</evidence>
<feature type="transmembrane region" description="Helical" evidence="6">
    <location>
        <begin position="254"/>
        <end position="271"/>
    </location>
</feature>
<evidence type="ECO:0000313" key="8">
    <source>
        <dbReference type="Proteomes" id="UP000316425"/>
    </source>
</evidence>
<dbReference type="AlphaFoldDB" id="A0A556PC00"/>
<dbReference type="OrthoDB" id="9780109at2"/>
<feature type="transmembrane region" description="Helical" evidence="6">
    <location>
        <begin position="155"/>
        <end position="178"/>
    </location>
</feature>
<dbReference type="RefSeq" id="WP_144089299.1">
    <property type="nucleotide sequence ID" value="NZ_VMHE01000022.1"/>
</dbReference>
<comment type="caution">
    <text evidence="7">The sequence shown here is derived from an EMBL/GenBank/DDBJ whole genome shotgun (WGS) entry which is preliminary data.</text>
</comment>
<dbReference type="EMBL" id="VMHE01000022">
    <property type="protein sequence ID" value="TSJ61906.1"/>
    <property type="molecule type" value="Genomic_DNA"/>
</dbReference>
<feature type="transmembrane region" description="Helical" evidence="6">
    <location>
        <begin position="225"/>
        <end position="242"/>
    </location>
</feature>
<dbReference type="InterPro" id="IPR002781">
    <property type="entry name" value="TM_pro_TauE-like"/>
</dbReference>
<proteinExistence type="inferred from homology"/>
<keyword evidence="4 6" id="KW-1133">Transmembrane helix</keyword>
<dbReference type="PANTHER" id="PTHR43701:SF2">
    <property type="entry name" value="MEMBRANE TRANSPORTER PROTEIN YJNA-RELATED"/>
    <property type="match status" value="1"/>
</dbReference>
<protein>
    <recommendedName>
        <fullName evidence="6">Probable membrane transporter protein</fullName>
    </recommendedName>
</protein>
<dbReference type="InterPro" id="IPR051598">
    <property type="entry name" value="TSUP/Inactive_protease-like"/>
</dbReference>
<comment type="subcellular location">
    <subcellularLocation>
        <location evidence="6">Cell membrane</location>
        <topology evidence="6">Multi-pass membrane protein</topology>
    </subcellularLocation>
    <subcellularLocation>
        <location evidence="1">Membrane</location>
        <topology evidence="1">Multi-pass membrane protein</topology>
    </subcellularLocation>
</comment>
<evidence type="ECO:0000256" key="6">
    <source>
        <dbReference type="RuleBase" id="RU363041"/>
    </source>
</evidence>
<feature type="transmembrane region" description="Helical" evidence="6">
    <location>
        <begin position="7"/>
        <end position="30"/>
    </location>
</feature>
<evidence type="ECO:0000256" key="2">
    <source>
        <dbReference type="ARBA" id="ARBA00009142"/>
    </source>
</evidence>
<feature type="transmembrane region" description="Helical" evidence="6">
    <location>
        <begin position="184"/>
        <end position="213"/>
    </location>
</feature>
<accession>A0A556PC00</accession>
<feature type="transmembrane region" description="Helical" evidence="6">
    <location>
        <begin position="50"/>
        <end position="70"/>
    </location>
</feature>
<dbReference type="GO" id="GO:0005886">
    <property type="term" value="C:plasma membrane"/>
    <property type="evidence" value="ECO:0007669"/>
    <property type="project" value="UniProtKB-SubCell"/>
</dbReference>
<keyword evidence="3 6" id="KW-0812">Transmembrane</keyword>
<dbReference type="Pfam" id="PF01925">
    <property type="entry name" value="TauE"/>
    <property type="match status" value="1"/>
</dbReference>
<evidence type="ECO:0000256" key="4">
    <source>
        <dbReference type="ARBA" id="ARBA00022989"/>
    </source>
</evidence>
<comment type="similarity">
    <text evidence="2 6">Belongs to the 4-toluene sulfonate uptake permease (TSUP) (TC 2.A.102) family.</text>
</comment>
<evidence type="ECO:0000256" key="1">
    <source>
        <dbReference type="ARBA" id="ARBA00004141"/>
    </source>
</evidence>
<reference evidence="7 8" key="1">
    <citation type="submission" date="2019-07" db="EMBL/GenBank/DDBJ databases">
        <title>Allobacillus sp. nov. SKP isolated from shrimp paste of Euphausiacea.</title>
        <authorList>
            <person name="Kanchanasin P."/>
            <person name="Tanasupawat S."/>
            <person name="Shi W."/>
            <person name="Wu L."/>
            <person name="Ma J."/>
        </authorList>
    </citation>
    <scope>NUCLEOTIDE SEQUENCE [LARGE SCALE GENOMIC DNA]</scope>
    <source>
        <strain evidence="7 8">SKP4-8</strain>
    </source>
</reference>